<dbReference type="InterPro" id="IPR036514">
    <property type="entry name" value="SGNH_hydro_sf"/>
</dbReference>
<proteinExistence type="predicted"/>
<dbReference type="PANTHER" id="PTHR14209">
    <property type="entry name" value="ISOAMYL ACETATE-HYDROLYZING ESTERASE 1"/>
    <property type="match status" value="1"/>
</dbReference>
<dbReference type="EC" id="3.1.-.-" evidence="2"/>
<evidence type="ECO:0000259" key="1">
    <source>
        <dbReference type="Pfam" id="PF13472"/>
    </source>
</evidence>
<reference evidence="2 3" key="1">
    <citation type="submission" date="2023-12" db="EMBL/GenBank/DDBJ databases">
        <title>Jeotgalibacillus haloalkaliphilus sp. nov., a novel salt-tolerant bacteria, isolated from the estuary of the Fenhe River into the Yellow River.</title>
        <authorList>
            <person name="Li Y."/>
        </authorList>
    </citation>
    <scope>NUCLEOTIDE SEQUENCE [LARGE SCALE GENOMIC DNA]</scope>
    <source>
        <strain evidence="2 3">HH7-29</strain>
    </source>
</reference>
<evidence type="ECO:0000313" key="3">
    <source>
        <dbReference type="Proteomes" id="UP001292084"/>
    </source>
</evidence>
<dbReference type="CDD" id="cd01838">
    <property type="entry name" value="Isoamyl_acetate_hydrolase_like"/>
    <property type="match status" value="1"/>
</dbReference>
<dbReference type="Pfam" id="PF13472">
    <property type="entry name" value="Lipase_GDSL_2"/>
    <property type="match status" value="1"/>
</dbReference>
<dbReference type="Gene3D" id="3.40.50.1110">
    <property type="entry name" value="SGNH hydrolase"/>
    <property type="match status" value="1"/>
</dbReference>
<name>A0ABU5KPI9_9BACL</name>
<dbReference type="EMBL" id="JAXQNN010000003">
    <property type="protein sequence ID" value="MDZ5712651.1"/>
    <property type="molecule type" value="Genomic_DNA"/>
</dbReference>
<accession>A0ABU5KPI9</accession>
<organism evidence="2 3">
    <name type="scientific">Jeotgalibacillus haloalkalitolerans</name>
    <dbReference type="NCBI Taxonomy" id="3104292"/>
    <lineage>
        <taxon>Bacteria</taxon>
        <taxon>Bacillati</taxon>
        <taxon>Bacillota</taxon>
        <taxon>Bacilli</taxon>
        <taxon>Bacillales</taxon>
        <taxon>Caryophanaceae</taxon>
        <taxon>Jeotgalibacillus</taxon>
    </lineage>
</organism>
<dbReference type="PANTHER" id="PTHR14209:SF19">
    <property type="entry name" value="ISOAMYL ACETATE-HYDROLYZING ESTERASE 1 HOMOLOG"/>
    <property type="match status" value="1"/>
</dbReference>
<dbReference type="Proteomes" id="UP001292084">
    <property type="component" value="Unassembled WGS sequence"/>
</dbReference>
<keyword evidence="3" id="KW-1185">Reference proteome</keyword>
<keyword evidence="2" id="KW-0378">Hydrolase</keyword>
<gene>
    <name evidence="2" type="ORF">UFB30_10480</name>
</gene>
<feature type="domain" description="SGNH hydrolase-type esterase" evidence="1">
    <location>
        <begin position="6"/>
        <end position="173"/>
    </location>
</feature>
<dbReference type="GO" id="GO:0016787">
    <property type="term" value="F:hydrolase activity"/>
    <property type="evidence" value="ECO:0007669"/>
    <property type="project" value="UniProtKB-KW"/>
</dbReference>
<dbReference type="RefSeq" id="WP_322421633.1">
    <property type="nucleotide sequence ID" value="NZ_JAXQNN010000003.1"/>
</dbReference>
<protein>
    <submittedName>
        <fullName evidence="2">SGNH/GDSL hydrolase family protein</fullName>
        <ecNumber evidence="2">3.1.-.-</ecNumber>
    </submittedName>
</protein>
<comment type="caution">
    <text evidence="2">The sequence shown here is derived from an EMBL/GenBank/DDBJ whole genome shotgun (WGS) entry which is preliminary data.</text>
</comment>
<dbReference type="InterPro" id="IPR045136">
    <property type="entry name" value="Iah1-like"/>
</dbReference>
<sequence>MLRLVCFGDSITARHEGFTEPMLTAKLTALLKNTEVINAGVAGDNTNDALKRIENDVIQYNPDFVTVLFGANDAAFHKMIDIETYRSNLYQITQLLKPERTIIISSSPVDEKVQFTRTNEILSEYAAAAEQVAKDTGSYFIDFFSYMLSLEDYPEYLKGLMNDGLHFGEAGYHLLAGLIQDKINEIS</sequence>
<dbReference type="InterPro" id="IPR013830">
    <property type="entry name" value="SGNH_hydro"/>
</dbReference>
<evidence type="ECO:0000313" key="2">
    <source>
        <dbReference type="EMBL" id="MDZ5712651.1"/>
    </source>
</evidence>
<dbReference type="SUPFAM" id="SSF52266">
    <property type="entry name" value="SGNH hydrolase"/>
    <property type="match status" value="1"/>
</dbReference>